<accession>A0ACB8ZXD0</accession>
<evidence type="ECO:0000313" key="1">
    <source>
        <dbReference type="EMBL" id="KAI3701981.1"/>
    </source>
</evidence>
<evidence type="ECO:0000313" key="2">
    <source>
        <dbReference type="Proteomes" id="UP001055879"/>
    </source>
</evidence>
<reference evidence="2" key="1">
    <citation type="journal article" date="2022" name="Mol. Ecol. Resour.">
        <title>The genomes of chicory, endive, great burdock and yacon provide insights into Asteraceae palaeo-polyploidization history and plant inulin production.</title>
        <authorList>
            <person name="Fan W."/>
            <person name="Wang S."/>
            <person name="Wang H."/>
            <person name="Wang A."/>
            <person name="Jiang F."/>
            <person name="Liu H."/>
            <person name="Zhao H."/>
            <person name="Xu D."/>
            <person name="Zhang Y."/>
        </authorList>
    </citation>
    <scope>NUCLEOTIDE SEQUENCE [LARGE SCALE GENOMIC DNA]</scope>
    <source>
        <strain evidence="2">cv. Niubang</strain>
    </source>
</reference>
<organism evidence="1 2">
    <name type="scientific">Arctium lappa</name>
    <name type="common">Greater burdock</name>
    <name type="synonym">Lappa major</name>
    <dbReference type="NCBI Taxonomy" id="4217"/>
    <lineage>
        <taxon>Eukaryota</taxon>
        <taxon>Viridiplantae</taxon>
        <taxon>Streptophyta</taxon>
        <taxon>Embryophyta</taxon>
        <taxon>Tracheophyta</taxon>
        <taxon>Spermatophyta</taxon>
        <taxon>Magnoliopsida</taxon>
        <taxon>eudicotyledons</taxon>
        <taxon>Gunneridae</taxon>
        <taxon>Pentapetalae</taxon>
        <taxon>asterids</taxon>
        <taxon>campanulids</taxon>
        <taxon>Asterales</taxon>
        <taxon>Asteraceae</taxon>
        <taxon>Carduoideae</taxon>
        <taxon>Cardueae</taxon>
        <taxon>Arctiinae</taxon>
        <taxon>Arctium</taxon>
    </lineage>
</organism>
<dbReference type="Proteomes" id="UP001055879">
    <property type="component" value="Linkage Group LG09"/>
</dbReference>
<comment type="caution">
    <text evidence="1">The sequence shown here is derived from an EMBL/GenBank/DDBJ whole genome shotgun (WGS) entry which is preliminary data.</text>
</comment>
<protein>
    <submittedName>
        <fullName evidence="1">Uncharacterized protein</fullName>
    </submittedName>
</protein>
<reference evidence="1 2" key="2">
    <citation type="journal article" date="2022" name="Mol. Ecol. Resour.">
        <title>The genomes of chicory, endive, great burdock and yacon provide insights into Asteraceae paleo-polyploidization history and plant inulin production.</title>
        <authorList>
            <person name="Fan W."/>
            <person name="Wang S."/>
            <person name="Wang H."/>
            <person name="Wang A."/>
            <person name="Jiang F."/>
            <person name="Liu H."/>
            <person name="Zhao H."/>
            <person name="Xu D."/>
            <person name="Zhang Y."/>
        </authorList>
    </citation>
    <scope>NUCLEOTIDE SEQUENCE [LARGE SCALE GENOMIC DNA]</scope>
    <source>
        <strain evidence="2">cv. Niubang</strain>
    </source>
</reference>
<keyword evidence="2" id="KW-1185">Reference proteome</keyword>
<dbReference type="EMBL" id="CM042055">
    <property type="protein sequence ID" value="KAI3701981.1"/>
    <property type="molecule type" value="Genomic_DNA"/>
</dbReference>
<name>A0ACB8ZXD0_ARCLA</name>
<proteinExistence type="predicted"/>
<sequence length="375" mass="43486">MKKLEADDDRGGEGKKRDEVVVRSSTNESHLLDIVPFHVLQMIMEFCFGIEYLNFRATCKLCHLAAPITVFETAYPLISPRLMVFEEHRGTLITFTDPMFGDKYFKKVSPKFFSNNRRILCSRYGWLLMFIDDLVFFINPFTRNIVKLPQVPHLESFCFSAPPTSTECMVVGLSTSCSWNVYIHFVGREPSWRRFRLDFGDVSSHFSFSTFCGQEVYALRYEGVLEVFRGIHNSNNITCETIVDESPRGHFRGCAEYFVAKCDGHLLLVVVGELGGSDEVFELKDCKWEKMDGLGRHVIYICGATCIYMDTKTPELENKIFFPRLHLKNGKIVFYSLETCRYHTLNGGNMEENMSYFFRTEEHMDTRVWIEPSWS</sequence>
<gene>
    <name evidence="1" type="ORF">L6452_27525</name>
</gene>